<feature type="region of interest" description="Disordered" evidence="3">
    <location>
        <begin position="117"/>
        <end position="137"/>
    </location>
</feature>
<organism evidence="5 6">
    <name type="scientific">Planobispora longispora</name>
    <dbReference type="NCBI Taxonomy" id="28887"/>
    <lineage>
        <taxon>Bacteria</taxon>
        <taxon>Bacillati</taxon>
        <taxon>Actinomycetota</taxon>
        <taxon>Actinomycetes</taxon>
        <taxon>Streptosporangiales</taxon>
        <taxon>Streptosporangiaceae</taxon>
        <taxon>Planobispora</taxon>
    </lineage>
</organism>
<dbReference type="SUPFAM" id="SSF116734">
    <property type="entry name" value="DNA methylase specificity domain"/>
    <property type="match status" value="1"/>
</dbReference>
<evidence type="ECO:0000313" key="6">
    <source>
        <dbReference type="Proteomes" id="UP000616724"/>
    </source>
</evidence>
<keyword evidence="5" id="KW-0808">Transferase</keyword>
<dbReference type="InterPro" id="IPR029063">
    <property type="entry name" value="SAM-dependent_MTases_sf"/>
</dbReference>
<dbReference type="InterPro" id="IPR003356">
    <property type="entry name" value="DNA_methylase_A-5"/>
</dbReference>
<protein>
    <submittedName>
        <fullName evidence="5">SAM-dependent methyltransferase</fullName>
    </submittedName>
</protein>
<evidence type="ECO:0000259" key="4">
    <source>
        <dbReference type="Pfam" id="PF02384"/>
    </source>
</evidence>
<dbReference type="SUPFAM" id="SSF53335">
    <property type="entry name" value="S-adenosyl-L-methionine-dependent methyltransferases"/>
    <property type="match status" value="1"/>
</dbReference>
<gene>
    <name evidence="5" type="ORF">Plo01_11100</name>
</gene>
<evidence type="ECO:0000256" key="2">
    <source>
        <dbReference type="ARBA" id="ARBA00023125"/>
    </source>
</evidence>
<keyword evidence="5" id="KW-0489">Methyltransferase</keyword>
<dbReference type="InterPro" id="IPR052916">
    <property type="entry name" value="Type-I_RE_MTase_Subunit"/>
</dbReference>
<dbReference type="PANTHER" id="PTHR42998:SF1">
    <property type="entry name" value="TYPE I RESTRICTION ENZYME HINDI METHYLASE SUBUNIT"/>
    <property type="match status" value="1"/>
</dbReference>
<dbReference type="PANTHER" id="PTHR42998">
    <property type="entry name" value="TYPE I RESTRICTION ENZYME HINDVIIP M PROTEIN-RELATED"/>
    <property type="match status" value="1"/>
</dbReference>
<dbReference type="GO" id="GO:0032259">
    <property type="term" value="P:methylation"/>
    <property type="evidence" value="ECO:0007669"/>
    <property type="project" value="UniProtKB-KW"/>
</dbReference>
<evidence type="ECO:0000256" key="1">
    <source>
        <dbReference type="ARBA" id="ARBA00022747"/>
    </source>
</evidence>
<evidence type="ECO:0000313" key="5">
    <source>
        <dbReference type="EMBL" id="GIH74681.1"/>
    </source>
</evidence>
<keyword evidence="6" id="KW-1185">Reference proteome</keyword>
<dbReference type="PRINTS" id="PR00507">
    <property type="entry name" value="N12N6MTFRASE"/>
</dbReference>
<sequence length="661" mass="70541">MEESQEITVNAGDIARFADVGRAAVSNWRRRHDDFPQPIGGTASSPLFSLSEVTAWLRGNGKSFEVSLGDLVWQRMRTAVDDLRLGELVGQVGVFLLSLHRDPESWREHGPRVLSGDRRIWPSPVGDGSRSSGDRDAPSLATLVAATTADLPRAPDLRPHDPALLRLVSRLARENGPLDAFEFLCARYVEVHSRQLSVTRDDVAALMTRLAGGGAVLDPACGVGTLLLGANTPLGQELSETNALLTAVRLLLRGAPARIVAGDSLREDGLAGALADAVLCDPPFNERAWGYDELTGDSRWEYGLPPRSEPELAWVQHCLAHVRPGGLVAILMPAAAASRRPGKRIRGNLLRAGALRAVISLGPGGPDLWLLRRPAGERPPSQVLMVDAGEDLSVVEPAWRAFTADPEAELTGDSRTVRIIDLLDDEVDLATGRHRPQQGGMDFARDFTAALDRFREASAALPKSPPELETLTERQELPTTTVGELVKAGLVTILAAPSKLTADSGPVPVLTAEDAAAGTPPSGGTVPDPALVMVGPGDIVTTVLGAVRVVADSVAEAGAALGPQLTLYRVDPERLDPHFLAGFLRSADSSRVHSSSSRLDVRRARVPVLPVAEQRRYGEAFRELAAMEDRLRETAALGETLIRLGFDGLADGHLRPCGQGG</sequence>
<dbReference type="GO" id="GO:0008170">
    <property type="term" value="F:N-methyltransferase activity"/>
    <property type="evidence" value="ECO:0007669"/>
    <property type="project" value="InterPro"/>
</dbReference>
<evidence type="ECO:0000256" key="3">
    <source>
        <dbReference type="SAM" id="MobiDB-lite"/>
    </source>
</evidence>
<feature type="domain" description="DNA methylase adenine-specific" evidence="4">
    <location>
        <begin position="181"/>
        <end position="363"/>
    </location>
</feature>
<reference evidence="5 6" key="1">
    <citation type="submission" date="2021-01" db="EMBL/GenBank/DDBJ databases">
        <title>Whole genome shotgun sequence of Planobispora longispora NBRC 13918.</title>
        <authorList>
            <person name="Komaki H."/>
            <person name="Tamura T."/>
        </authorList>
    </citation>
    <scope>NUCLEOTIDE SEQUENCE [LARGE SCALE GENOMIC DNA]</scope>
    <source>
        <strain evidence="5 6">NBRC 13918</strain>
    </source>
</reference>
<dbReference type="Proteomes" id="UP000616724">
    <property type="component" value="Unassembled WGS sequence"/>
</dbReference>
<keyword evidence="2" id="KW-0238">DNA-binding</keyword>
<proteinExistence type="predicted"/>
<dbReference type="Pfam" id="PF02384">
    <property type="entry name" value="N6_Mtase"/>
    <property type="match status" value="1"/>
</dbReference>
<comment type="caution">
    <text evidence="5">The sequence shown here is derived from an EMBL/GenBank/DDBJ whole genome shotgun (WGS) entry which is preliminary data.</text>
</comment>
<dbReference type="Gene3D" id="3.40.50.150">
    <property type="entry name" value="Vaccinia Virus protein VP39"/>
    <property type="match status" value="1"/>
</dbReference>
<dbReference type="InterPro" id="IPR044946">
    <property type="entry name" value="Restrct_endonuc_typeI_TRD_sf"/>
</dbReference>
<keyword evidence="1" id="KW-0680">Restriction system</keyword>
<dbReference type="Gene3D" id="3.90.220.20">
    <property type="entry name" value="DNA methylase specificity domains"/>
    <property type="match status" value="1"/>
</dbReference>
<accession>A0A8J3REB8</accession>
<dbReference type="AlphaFoldDB" id="A0A8J3REB8"/>
<dbReference type="EMBL" id="BOOH01000011">
    <property type="protein sequence ID" value="GIH74681.1"/>
    <property type="molecule type" value="Genomic_DNA"/>
</dbReference>
<dbReference type="GO" id="GO:0003677">
    <property type="term" value="F:DNA binding"/>
    <property type="evidence" value="ECO:0007669"/>
    <property type="project" value="UniProtKB-KW"/>
</dbReference>
<dbReference type="GO" id="GO:0009307">
    <property type="term" value="P:DNA restriction-modification system"/>
    <property type="evidence" value="ECO:0007669"/>
    <property type="project" value="UniProtKB-KW"/>
</dbReference>
<dbReference type="RefSeq" id="WP_203889405.1">
    <property type="nucleotide sequence ID" value="NZ_BOOH01000011.1"/>
</dbReference>
<name>A0A8J3REB8_9ACTN</name>